<feature type="non-terminal residue" evidence="1">
    <location>
        <position position="111"/>
    </location>
</feature>
<protein>
    <submittedName>
        <fullName evidence="1">Ribonuclease E inhibitor RraB</fullName>
    </submittedName>
</protein>
<evidence type="ECO:0000313" key="1">
    <source>
        <dbReference type="EMBL" id="MFD2275879.1"/>
    </source>
</evidence>
<reference evidence="2" key="1">
    <citation type="journal article" date="2019" name="Int. J. Syst. Evol. Microbiol.">
        <title>The Global Catalogue of Microorganisms (GCM) 10K type strain sequencing project: providing services to taxonomists for standard genome sequencing and annotation.</title>
        <authorList>
            <consortium name="The Broad Institute Genomics Platform"/>
            <consortium name="The Broad Institute Genome Sequencing Center for Infectious Disease"/>
            <person name="Wu L."/>
            <person name="Ma J."/>
        </authorList>
    </citation>
    <scope>NUCLEOTIDE SEQUENCE [LARGE SCALE GENOMIC DNA]</scope>
    <source>
        <strain evidence="2">JCM 16545</strain>
    </source>
</reference>
<proteinExistence type="predicted"/>
<gene>
    <name evidence="1" type="ORF">ACFSQZ_05315</name>
</gene>
<organism evidence="1 2">
    <name type="scientific">Rubritalea spongiae</name>
    <dbReference type="NCBI Taxonomy" id="430797"/>
    <lineage>
        <taxon>Bacteria</taxon>
        <taxon>Pseudomonadati</taxon>
        <taxon>Verrucomicrobiota</taxon>
        <taxon>Verrucomicrobiia</taxon>
        <taxon>Verrucomicrobiales</taxon>
        <taxon>Rubritaleaceae</taxon>
        <taxon>Rubritalea</taxon>
    </lineage>
</organism>
<name>A0ABW5E5Z9_9BACT</name>
<dbReference type="Proteomes" id="UP001597297">
    <property type="component" value="Unassembled WGS sequence"/>
</dbReference>
<keyword evidence="2" id="KW-1185">Reference proteome</keyword>
<sequence length="111" mass="13031">MKRIVILSFLSLLSCKESYTNQSNQQMKTEVPGKVITLDSLESMFTNISKTSKWDMDNTMLWGYFFTDSNPESFMNIKTDLESQGYTFVDIYQADRDSEDENPLWYLHVEK</sequence>
<dbReference type="EMBL" id="JBHUJC010000016">
    <property type="protein sequence ID" value="MFD2275879.1"/>
    <property type="molecule type" value="Genomic_DNA"/>
</dbReference>
<accession>A0ABW5E5Z9</accession>
<evidence type="ECO:0000313" key="2">
    <source>
        <dbReference type="Proteomes" id="UP001597297"/>
    </source>
</evidence>
<dbReference type="PROSITE" id="PS51257">
    <property type="entry name" value="PROKAR_LIPOPROTEIN"/>
    <property type="match status" value="1"/>
</dbReference>
<dbReference type="RefSeq" id="WP_377136800.1">
    <property type="nucleotide sequence ID" value="NZ_JBHUJC010000016.1"/>
</dbReference>
<comment type="caution">
    <text evidence="1">The sequence shown here is derived from an EMBL/GenBank/DDBJ whole genome shotgun (WGS) entry which is preliminary data.</text>
</comment>